<evidence type="ECO:0000313" key="3">
    <source>
        <dbReference type="Proteomes" id="UP001488805"/>
    </source>
</evidence>
<feature type="region of interest" description="Disordered" evidence="1">
    <location>
        <begin position="17"/>
        <end position="37"/>
    </location>
</feature>
<reference evidence="2 3" key="1">
    <citation type="journal article" date="2024" name="Genome Biol. Evol.">
        <title>Chromosome-level genome assembly of the viviparous eelpout Zoarces viviparus.</title>
        <authorList>
            <person name="Fuhrmann N."/>
            <person name="Brasseur M.V."/>
            <person name="Bakowski C.E."/>
            <person name="Podsiadlowski L."/>
            <person name="Prost S."/>
            <person name="Krehenwinkel H."/>
            <person name="Mayer C."/>
        </authorList>
    </citation>
    <scope>NUCLEOTIDE SEQUENCE [LARGE SCALE GENOMIC DNA]</scope>
    <source>
        <strain evidence="2">NO-MEL_2022_Ind0_liver</strain>
    </source>
</reference>
<dbReference type="Proteomes" id="UP001488805">
    <property type="component" value="Unassembled WGS sequence"/>
</dbReference>
<accession>A0AAW1G495</accession>
<proteinExistence type="predicted"/>
<gene>
    <name evidence="2" type="ORF">VZT92_001907</name>
</gene>
<keyword evidence="3" id="KW-1185">Reference proteome</keyword>
<evidence type="ECO:0000256" key="1">
    <source>
        <dbReference type="SAM" id="MobiDB-lite"/>
    </source>
</evidence>
<name>A0AAW1G495_ZOAVI</name>
<dbReference type="EMBL" id="JBCEZU010000002">
    <property type="protein sequence ID" value="KAK9541889.1"/>
    <property type="molecule type" value="Genomic_DNA"/>
</dbReference>
<dbReference type="AlphaFoldDB" id="A0AAW1G495"/>
<protein>
    <submittedName>
        <fullName evidence="2">Uncharacterized protein</fullName>
    </submittedName>
</protein>
<organism evidence="2 3">
    <name type="scientific">Zoarces viviparus</name>
    <name type="common">Viviparous eelpout</name>
    <name type="synonym">Blennius viviparus</name>
    <dbReference type="NCBI Taxonomy" id="48416"/>
    <lineage>
        <taxon>Eukaryota</taxon>
        <taxon>Metazoa</taxon>
        <taxon>Chordata</taxon>
        <taxon>Craniata</taxon>
        <taxon>Vertebrata</taxon>
        <taxon>Euteleostomi</taxon>
        <taxon>Actinopterygii</taxon>
        <taxon>Neopterygii</taxon>
        <taxon>Teleostei</taxon>
        <taxon>Neoteleostei</taxon>
        <taxon>Acanthomorphata</taxon>
        <taxon>Eupercaria</taxon>
        <taxon>Perciformes</taxon>
        <taxon>Cottioidei</taxon>
        <taxon>Zoarcales</taxon>
        <taxon>Zoarcidae</taxon>
        <taxon>Zoarcinae</taxon>
        <taxon>Zoarces</taxon>
    </lineage>
</organism>
<feature type="compositionally biased region" description="Basic and acidic residues" evidence="1">
    <location>
        <begin position="17"/>
        <end position="31"/>
    </location>
</feature>
<sequence>MKGLETDRCVQEVESEVERLSRGARESETTSRRMRKKNCPISGWRSAALGGLLSISRGMREIDLFPFRGGAEESILYFLCRTRAGQVVPS</sequence>
<comment type="caution">
    <text evidence="2">The sequence shown here is derived from an EMBL/GenBank/DDBJ whole genome shotgun (WGS) entry which is preliminary data.</text>
</comment>
<evidence type="ECO:0000313" key="2">
    <source>
        <dbReference type="EMBL" id="KAK9541889.1"/>
    </source>
</evidence>